<comment type="pathway">
    <text evidence="1">Glycolipid biosynthesis; glycosylphosphatidylinositol-anchor biosynthesis.</text>
</comment>
<accession>A0A0M3HMP9</accession>
<dbReference type="PRINTS" id="PR00776">
    <property type="entry name" value="HEMOGLOBNASE"/>
</dbReference>
<dbReference type="WBParaSite" id="ALUE_0000282601-mRNA-1">
    <property type="protein sequence ID" value="ALUE_0000282601-mRNA-1"/>
    <property type="gene ID" value="ALUE_0000282601"/>
</dbReference>
<organism evidence="7 8">
    <name type="scientific">Ascaris lumbricoides</name>
    <name type="common">Giant roundworm</name>
    <dbReference type="NCBI Taxonomy" id="6252"/>
    <lineage>
        <taxon>Eukaryota</taxon>
        <taxon>Metazoa</taxon>
        <taxon>Ecdysozoa</taxon>
        <taxon>Nematoda</taxon>
        <taxon>Chromadorea</taxon>
        <taxon>Rhabditida</taxon>
        <taxon>Spirurina</taxon>
        <taxon>Ascaridomorpha</taxon>
        <taxon>Ascaridoidea</taxon>
        <taxon>Ascarididae</taxon>
        <taxon>Ascaris</taxon>
    </lineage>
</organism>
<dbReference type="GO" id="GO:0042765">
    <property type="term" value="C:GPI-anchor transamidase complex"/>
    <property type="evidence" value="ECO:0007669"/>
    <property type="project" value="InterPro"/>
</dbReference>
<feature type="signal peptide" evidence="6">
    <location>
        <begin position="1"/>
        <end position="19"/>
    </location>
</feature>
<dbReference type="Pfam" id="PF01650">
    <property type="entry name" value="Peptidase_C13"/>
    <property type="match status" value="1"/>
</dbReference>
<feature type="active site" description="Nucleophile" evidence="5">
    <location>
        <position position="201"/>
    </location>
</feature>
<dbReference type="InterPro" id="IPR001096">
    <property type="entry name" value="Peptidase_C13"/>
</dbReference>
<sequence length="343" mass="39469">MRLHVLLVTLTSLLYKVLSEQQGIQKRVEQFFEASSHTNNWVVLVCTSRFWFNYRHVANVLSLYHSVKRLGIPDSNIILMLADDMPCNPRNPKPGTVFNSKYQHINLYGTEVEVDYRGYEVSVENFVRVMTGRVHPATPRSKRLLSDHQSNVLVYLTGHGGDGFLKFQDSEELTNVDLADAIETMFQSNRYNELFLIADTCQSESMYQRVYSPNVLATSSSLIGEDSLSYDVDHAIGVYIIDRYTHFTLEFLERQVRSLNTNRSMQDYFRSCPHSKCLSTVGVRTDLYPKDPARVRITDFFGSTRNMRPITEEVVFDDEWLSSSSPSEQVEVTRQSSFYVDSL</sequence>
<evidence type="ECO:0000313" key="8">
    <source>
        <dbReference type="WBParaSite" id="ALUE_0000282601-mRNA-1"/>
    </source>
</evidence>
<evidence type="ECO:0000256" key="3">
    <source>
        <dbReference type="ARBA" id="ARBA00022502"/>
    </source>
</evidence>
<dbReference type="GO" id="GO:0003923">
    <property type="term" value="F:GPI-anchor transamidase activity"/>
    <property type="evidence" value="ECO:0007669"/>
    <property type="project" value="InterPro"/>
</dbReference>
<dbReference type="AlphaFoldDB" id="A0A0M3HMP9"/>
<dbReference type="PIRSF" id="PIRSF019663">
    <property type="entry name" value="Legumain"/>
    <property type="match status" value="1"/>
</dbReference>
<feature type="active site" evidence="5">
    <location>
        <position position="159"/>
    </location>
</feature>
<name>A0A0M3HMP9_ASCLU</name>
<evidence type="ECO:0000256" key="5">
    <source>
        <dbReference type="PIRSR" id="PIRSR019663-1"/>
    </source>
</evidence>
<dbReference type="PANTHER" id="PTHR48067">
    <property type="entry name" value="GPI-ANCHOR TRANSAMIDASE"/>
    <property type="match status" value="1"/>
</dbReference>
<evidence type="ECO:0000256" key="2">
    <source>
        <dbReference type="ARBA" id="ARBA00009941"/>
    </source>
</evidence>
<evidence type="ECO:0000256" key="4">
    <source>
        <dbReference type="ARBA" id="ARBA00022729"/>
    </source>
</evidence>
<evidence type="ECO:0000256" key="6">
    <source>
        <dbReference type="SAM" id="SignalP"/>
    </source>
</evidence>
<proteinExistence type="inferred from homology"/>
<dbReference type="UniPathway" id="UPA00196"/>
<dbReference type="FunFam" id="3.40.50.1460:FF:000002">
    <property type="entry name" value="GPI-anchor transamidase"/>
    <property type="match status" value="1"/>
</dbReference>
<keyword evidence="3" id="KW-0337">GPI-anchor biosynthesis</keyword>
<keyword evidence="4 6" id="KW-0732">Signal</keyword>
<keyword evidence="7" id="KW-1185">Reference proteome</keyword>
<protein>
    <submittedName>
        <fullName evidence="8">GPI-anchor transamidase</fullName>
    </submittedName>
</protein>
<comment type="similarity">
    <text evidence="2">Belongs to the peptidase C13 family.</text>
</comment>
<dbReference type="PIRSF" id="PIRSF500138">
    <property type="entry name" value="GPI8"/>
    <property type="match status" value="1"/>
</dbReference>
<evidence type="ECO:0000313" key="7">
    <source>
        <dbReference type="Proteomes" id="UP000036681"/>
    </source>
</evidence>
<feature type="chain" id="PRO_5027924444" evidence="6">
    <location>
        <begin position="20"/>
        <end position="343"/>
    </location>
</feature>
<dbReference type="Proteomes" id="UP000036681">
    <property type="component" value="Unplaced"/>
</dbReference>
<reference evidence="8" key="1">
    <citation type="submission" date="2017-02" db="UniProtKB">
        <authorList>
            <consortium name="WormBaseParasite"/>
        </authorList>
    </citation>
    <scope>IDENTIFICATION</scope>
</reference>
<dbReference type="GO" id="GO:0006506">
    <property type="term" value="P:GPI anchor biosynthetic process"/>
    <property type="evidence" value="ECO:0007669"/>
    <property type="project" value="UniProtKB-UniPathway"/>
</dbReference>
<dbReference type="GO" id="GO:0016255">
    <property type="term" value="P:attachment of GPI anchor to protein"/>
    <property type="evidence" value="ECO:0007669"/>
    <property type="project" value="InterPro"/>
</dbReference>
<dbReference type="Gene3D" id="3.40.50.1460">
    <property type="match status" value="1"/>
</dbReference>
<evidence type="ECO:0000256" key="1">
    <source>
        <dbReference type="ARBA" id="ARBA00004687"/>
    </source>
</evidence>
<dbReference type="PANTHER" id="PTHR48067:SF1">
    <property type="entry name" value="GPI-ANCHOR TRANSAMIDASE"/>
    <property type="match status" value="1"/>
</dbReference>
<dbReference type="GO" id="GO:0006508">
    <property type="term" value="P:proteolysis"/>
    <property type="evidence" value="ECO:0007669"/>
    <property type="project" value="InterPro"/>
</dbReference>
<dbReference type="InterPro" id="IPR028361">
    <property type="entry name" value="GPI_transamidase"/>
</dbReference>